<evidence type="ECO:0000256" key="9">
    <source>
        <dbReference type="ARBA" id="ARBA00023463"/>
    </source>
</evidence>
<organism evidence="13 14">
    <name type="scientific">Dimargaris cristalligena</name>
    <dbReference type="NCBI Taxonomy" id="215637"/>
    <lineage>
        <taxon>Eukaryota</taxon>
        <taxon>Fungi</taxon>
        <taxon>Fungi incertae sedis</taxon>
        <taxon>Zoopagomycota</taxon>
        <taxon>Kickxellomycotina</taxon>
        <taxon>Dimargaritomycetes</taxon>
        <taxon>Dimargaritales</taxon>
        <taxon>Dimargaritaceae</taxon>
        <taxon>Dimargaris</taxon>
    </lineage>
</organism>
<dbReference type="GO" id="GO:0005794">
    <property type="term" value="C:Golgi apparatus"/>
    <property type="evidence" value="ECO:0007669"/>
    <property type="project" value="TreeGrafter"/>
</dbReference>
<protein>
    <recommendedName>
        <fullName evidence="11">Palmitoyltransferase</fullName>
        <ecNumber evidence="11">2.3.1.225</ecNumber>
    </recommendedName>
</protein>
<feature type="non-terminal residue" evidence="13">
    <location>
        <position position="209"/>
    </location>
</feature>
<evidence type="ECO:0000256" key="5">
    <source>
        <dbReference type="ARBA" id="ARBA00023136"/>
    </source>
</evidence>
<feature type="transmembrane region" description="Helical" evidence="11">
    <location>
        <begin position="173"/>
        <end position="195"/>
    </location>
</feature>
<dbReference type="EC" id="2.3.1.225" evidence="11"/>
<dbReference type="InterPro" id="IPR039859">
    <property type="entry name" value="PFA4/ZDH16/20/ERF2-like"/>
</dbReference>
<dbReference type="PANTHER" id="PTHR22883">
    <property type="entry name" value="ZINC FINGER DHHC DOMAIN CONTAINING PROTEIN"/>
    <property type="match status" value="1"/>
</dbReference>
<evidence type="ECO:0000256" key="1">
    <source>
        <dbReference type="ARBA" id="ARBA00004127"/>
    </source>
</evidence>
<sequence length="209" mass="24061">FLFRGRLVTATTVVPFLIGIVLIAIPVVLFCVFECSFLWHDVHPALVVVFGYLTLLVYSNMFRTSWTDPGILPQNLHADPLSYVLIHGIPIRLKYCDTCRIYRPPRASHCRQCNMCVENEDHHCVWLNTCVGRRNYRYFFIFVASTTALCAYVFSCSLWHLLKPNLGQTPVSLVLVIYTFVFFWSVGGLTAYHAYLMSRNLTTHEQIKS</sequence>
<dbReference type="PROSITE" id="PS50216">
    <property type="entry name" value="DHHC"/>
    <property type="match status" value="1"/>
</dbReference>
<dbReference type="EMBL" id="ML002253">
    <property type="protein sequence ID" value="RKP39667.1"/>
    <property type="molecule type" value="Genomic_DNA"/>
</dbReference>
<keyword evidence="14" id="KW-1185">Reference proteome</keyword>
<dbReference type="InterPro" id="IPR001594">
    <property type="entry name" value="Palmitoyltrfase_DHHC"/>
</dbReference>
<name>A0A4Q0A0X5_9FUNG</name>
<feature type="domain" description="Palmitoyltransferase DHHC" evidence="12">
    <location>
        <begin position="92"/>
        <end position="208"/>
    </location>
</feature>
<reference evidence="14" key="1">
    <citation type="journal article" date="2018" name="Nat. Microbiol.">
        <title>Leveraging single-cell genomics to expand the fungal tree of life.</title>
        <authorList>
            <person name="Ahrendt S.R."/>
            <person name="Quandt C.A."/>
            <person name="Ciobanu D."/>
            <person name="Clum A."/>
            <person name="Salamov A."/>
            <person name="Andreopoulos B."/>
            <person name="Cheng J.F."/>
            <person name="Woyke T."/>
            <person name="Pelin A."/>
            <person name="Henrissat B."/>
            <person name="Reynolds N.K."/>
            <person name="Benny G.L."/>
            <person name="Smith M.E."/>
            <person name="James T.Y."/>
            <person name="Grigoriev I.V."/>
        </authorList>
    </citation>
    <scope>NUCLEOTIDE SEQUENCE [LARGE SCALE GENOMIC DNA]</scope>
    <source>
        <strain evidence="14">RSA 468</strain>
    </source>
</reference>
<comment type="subcellular location">
    <subcellularLocation>
        <location evidence="1">Endomembrane system</location>
        <topology evidence="1">Multi-pass membrane protein</topology>
    </subcellularLocation>
</comment>
<keyword evidence="3 11" id="KW-0812">Transmembrane</keyword>
<dbReference type="PANTHER" id="PTHR22883:SF43">
    <property type="entry name" value="PALMITOYLTRANSFERASE APP"/>
    <property type="match status" value="1"/>
</dbReference>
<evidence type="ECO:0000313" key="14">
    <source>
        <dbReference type="Proteomes" id="UP000268162"/>
    </source>
</evidence>
<feature type="transmembrane region" description="Helical" evidence="11">
    <location>
        <begin position="138"/>
        <end position="161"/>
    </location>
</feature>
<evidence type="ECO:0000256" key="2">
    <source>
        <dbReference type="ARBA" id="ARBA00022679"/>
    </source>
</evidence>
<keyword evidence="2 11" id="KW-0808">Transferase</keyword>
<feature type="transmembrane region" description="Helical" evidence="11">
    <location>
        <begin position="12"/>
        <end position="39"/>
    </location>
</feature>
<feature type="transmembrane region" description="Helical" evidence="11">
    <location>
        <begin position="45"/>
        <end position="62"/>
    </location>
</feature>
<evidence type="ECO:0000313" key="13">
    <source>
        <dbReference type="EMBL" id="RKP39667.1"/>
    </source>
</evidence>
<evidence type="ECO:0000256" key="4">
    <source>
        <dbReference type="ARBA" id="ARBA00022989"/>
    </source>
</evidence>
<comment type="similarity">
    <text evidence="9">Belongs to the DHHC palmitoyltransferase family. ERF2/ZDHHC9 subfamily.</text>
</comment>
<keyword evidence="7" id="KW-0449">Lipoprotein</keyword>
<evidence type="ECO:0000256" key="10">
    <source>
        <dbReference type="ARBA" id="ARBA00048048"/>
    </source>
</evidence>
<evidence type="ECO:0000256" key="6">
    <source>
        <dbReference type="ARBA" id="ARBA00023139"/>
    </source>
</evidence>
<evidence type="ECO:0000256" key="3">
    <source>
        <dbReference type="ARBA" id="ARBA00022692"/>
    </source>
</evidence>
<dbReference type="AlphaFoldDB" id="A0A4Q0A0X5"/>
<keyword evidence="5 11" id="KW-0472">Membrane</keyword>
<dbReference type="STRING" id="215637.A0A4Q0A0X5"/>
<evidence type="ECO:0000256" key="7">
    <source>
        <dbReference type="ARBA" id="ARBA00023288"/>
    </source>
</evidence>
<evidence type="ECO:0000256" key="8">
    <source>
        <dbReference type="ARBA" id="ARBA00023315"/>
    </source>
</evidence>
<dbReference type="GO" id="GO:0019706">
    <property type="term" value="F:protein-cysteine S-palmitoyltransferase activity"/>
    <property type="evidence" value="ECO:0007669"/>
    <property type="project" value="UniProtKB-EC"/>
</dbReference>
<dbReference type="Proteomes" id="UP000268162">
    <property type="component" value="Unassembled WGS sequence"/>
</dbReference>
<keyword evidence="6" id="KW-0564">Palmitate</keyword>
<keyword evidence="4 11" id="KW-1133">Transmembrane helix</keyword>
<accession>A0A4Q0A0X5</accession>
<evidence type="ECO:0000256" key="11">
    <source>
        <dbReference type="RuleBase" id="RU079119"/>
    </source>
</evidence>
<proteinExistence type="inferred from homology"/>
<evidence type="ECO:0000259" key="12">
    <source>
        <dbReference type="Pfam" id="PF01529"/>
    </source>
</evidence>
<dbReference type="Pfam" id="PF01529">
    <property type="entry name" value="DHHC"/>
    <property type="match status" value="1"/>
</dbReference>
<comment type="catalytic activity">
    <reaction evidence="10 11">
        <text>L-cysteinyl-[protein] + hexadecanoyl-CoA = S-hexadecanoyl-L-cysteinyl-[protein] + CoA</text>
        <dbReference type="Rhea" id="RHEA:36683"/>
        <dbReference type="Rhea" id="RHEA-COMP:10131"/>
        <dbReference type="Rhea" id="RHEA-COMP:11032"/>
        <dbReference type="ChEBI" id="CHEBI:29950"/>
        <dbReference type="ChEBI" id="CHEBI:57287"/>
        <dbReference type="ChEBI" id="CHEBI:57379"/>
        <dbReference type="ChEBI" id="CHEBI:74151"/>
        <dbReference type="EC" id="2.3.1.225"/>
    </reaction>
</comment>
<keyword evidence="8 11" id="KW-0012">Acyltransferase</keyword>
<dbReference type="GO" id="GO:0005783">
    <property type="term" value="C:endoplasmic reticulum"/>
    <property type="evidence" value="ECO:0007669"/>
    <property type="project" value="TreeGrafter"/>
</dbReference>
<feature type="non-terminal residue" evidence="13">
    <location>
        <position position="1"/>
    </location>
</feature>
<comment type="domain">
    <text evidence="11">The DHHC domain is required for palmitoyltransferase activity.</text>
</comment>
<dbReference type="GO" id="GO:0006612">
    <property type="term" value="P:protein targeting to membrane"/>
    <property type="evidence" value="ECO:0007669"/>
    <property type="project" value="TreeGrafter"/>
</dbReference>
<gene>
    <name evidence="13" type="ORF">BJ085DRAFT_7591</name>
</gene>